<evidence type="ECO:0000313" key="2">
    <source>
        <dbReference type="EMBL" id="GAH44375.1"/>
    </source>
</evidence>
<sequence length="165" mass="17869">LAGLRKTYVGPFLPPGWQPVSIAERQFRSGFVGWPGLLAVVLAFVVCTAVGWPALLHACEAVGPGRIAALGVAMLLADAGVGLLVFRPTSFLFLHRMLRVYTMIMAVNLVVSFAVTGALIWLLARRGFQDGSPRLRQVCGVVALLLANYFLTFAVYATCWPHVIE</sequence>
<feature type="transmembrane region" description="Helical" evidence="1">
    <location>
        <begin position="98"/>
        <end position="123"/>
    </location>
</feature>
<feature type="transmembrane region" description="Helical" evidence="1">
    <location>
        <begin position="67"/>
        <end position="86"/>
    </location>
</feature>
<accession>X1GHR3</accession>
<protein>
    <submittedName>
        <fullName evidence="2">Uncharacterized protein</fullName>
    </submittedName>
</protein>
<comment type="caution">
    <text evidence="2">The sequence shown here is derived from an EMBL/GenBank/DDBJ whole genome shotgun (WGS) entry which is preliminary data.</text>
</comment>
<organism evidence="2">
    <name type="scientific">marine sediment metagenome</name>
    <dbReference type="NCBI Taxonomy" id="412755"/>
    <lineage>
        <taxon>unclassified sequences</taxon>
        <taxon>metagenomes</taxon>
        <taxon>ecological metagenomes</taxon>
    </lineage>
</organism>
<reference evidence="2" key="1">
    <citation type="journal article" date="2014" name="Front. Microbiol.">
        <title>High frequency of phylogenetically diverse reductive dehalogenase-homologous genes in deep subseafloor sedimentary metagenomes.</title>
        <authorList>
            <person name="Kawai M."/>
            <person name="Futagami T."/>
            <person name="Toyoda A."/>
            <person name="Takaki Y."/>
            <person name="Nishi S."/>
            <person name="Hori S."/>
            <person name="Arai W."/>
            <person name="Tsubouchi T."/>
            <person name="Morono Y."/>
            <person name="Uchiyama I."/>
            <person name="Ito T."/>
            <person name="Fujiyama A."/>
            <person name="Inagaki F."/>
            <person name="Takami H."/>
        </authorList>
    </citation>
    <scope>NUCLEOTIDE SEQUENCE</scope>
    <source>
        <strain evidence="2">Expedition CK06-06</strain>
    </source>
</reference>
<keyword evidence="1" id="KW-1133">Transmembrane helix</keyword>
<dbReference type="AlphaFoldDB" id="X1GHR3"/>
<feature type="transmembrane region" description="Helical" evidence="1">
    <location>
        <begin position="31"/>
        <end position="55"/>
    </location>
</feature>
<keyword evidence="1" id="KW-0472">Membrane</keyword>
<proteinExistence type="predicted"/>
<feature type="transmembrane region" description="Helical" evidence="1">
    <location>
        <begin position="135"/>
        <end position="159"/>
    </location>
</feature>
<feature type="non-terminal residue" evidence="2">
    <location>
        <position position="1"/>
    </location>
</feature>
<gene>
    <name evidence="2" type="ORF">S03H2_16958</name>
</gene>
<dbReference type="EMBL" id="BARU01008711">
    <property type="protein sequence ID" value="GAH44375.1"/>
    <property type="molecule type" value="Genomic_DNA"/>
</dbReference>
<evidence type="ECO:0000256" key="1">
    <source>
        <dbReference type="SAM" id="Phobius"/>
    </source>
</evidence>
<keyword evidence="1" id="KW-0812">Transmembrane</keyword>
<name>X1GHR3_9ZZZZ</name>